<keyword evidence="2" id="KW-1185">Reference proteome</keyword>
<reference evidence="2" key="1">
    <citation type="journal article" date="2016" name="Nat. Biotechnol.">
        <title>Sequencing wild and cultivated cassava and related species reveals extensive interspecific hybridization and genetic diversity.</title>
        <authorList>
            <person name="Bredeson J.V."/>
            <person name="Lyons J.B."/>
            <person name="Prochnik S.E."/>
            <person name="Wu G.A."/>
            <person name="Ha C.M."/>
            <person name="Edsinger-Gonzales E."/>
            <person name="Grimwood J."/>
            <person name="Schmutz J."/>
            <person name="Rabbi I.Y."/>
            <person name="Egesi C."/>
            <person name="Nauluvula P."/>
            <person name="Lebot V."/>
            <person name="Ndunguru J."/>
            <person name="Mkamilo G."/>
            <person name="Bart R.S."/>
            <person name="Setter T.L."/>
            <person name="Gleadow R.M."/>
            <person name="Kulakow P."/>
            <person name="Ferguson M.E."/>
            <person name="Rounsley S."/>
            <person name="Rokhsar D.S."/>
        </authorList>
    </citation>
    <scope>NUCLEOTIDE SEQUENCE [LARGE SCALE GENOMIC DNA]</scope>
    <source>
        <strain evidence="2">cv. AM560-2</strain>
    </source>
</reference>
<organism evidence="1 2">
    <name type="scientific">Manihot esculenta</name>
    <name type="common">Cassava</name>
    <name type="synonym">Jatropha manihot</name>
    <dbReference type="NCBI Taxonomy" id="3983"/>
    <lineage>
        <taxon>Eukaryota</taxon>
        <taxon>Viridiplantae</taxon>
        <taxon>Streptophyta</taxon>
        <taxon>Embryophyta</taxon>
        <taxon>Tracheophyta</taxon>
        <taxon>Spermatophyta</taxon>
        <taxon>Magnoliopsida</taxon>
        <taxon>eudicotyledons</taxon>
        <taxon>Gunneridae</taxon>
        <taxon>Pentapetalae</taxon>
        <taxon>rosids</taxon>
        <taxon>fabids</taxon>
        <taxon>Malpighiales</taxon>
        <taxon>Euphorbiaceae</taxon>
        <taxon>Crotonoideae</taxon>
        <taxon>Manihoteae</taxon>
        <taxon>Manihot</taxon>
    </lineage>
</organism>
<evidence type="ECO:0000313" key="2">
    <source>
        <dbReference type="Proteomes" id="UP000091857"/>
    </source>
</evidence>
<accession>A0A2C9V9S0</accession>
<dbReference type="Gramene" id="Manes.09G110500.1.v8.1">
    <property type="protein sequence ID" value="Manes.09G110500.1.v8.1.CDS"/>
    <property type="gene ID" value="Manes.09G110500.v8.1"/>
</dbReference>
<dbReference type="OMA" id="SCGEYED"/>
<name>A0A2C9V9S0_MANES</name>
<dbReference type="PANTHER" id="PTHR33181">
    <property type="entry name" value="OS01G0778500 PROTEIN"/>
    <property type="match status" value="1"/>
</dbReference>
<dbReference type="Proteomes" id="UP000091857">
    <property type="component" value="Chromosome 9"/>
</dbReference>
<proteinExistence type="predicted"/>
<evidence type="ECO:0000313" key="1">
    <source>
        <dbReference type="EMBL" id="OAY41543.1"/>
    </source>
</evidence>
<dbReference type="AlphaFoldDB" id="A0A2C9V9S0"/>
<comment type="caution">
    <text evidence="1">The sequence shown here is derived from an EMBL/GenBank/DDBJ whole genome shotgun (WGS) entry which is preliminary data.</text>
</comment>
<protein>
    <submittedName>
        <fullName evidence="1">Uncharacterized protein</fullName>
    </submittedName>
</protein>
<dbReference type="EMBL" id="CM004395">
    <property type="protein sequence ID" value="OAY41543.1"/>
    <property type="molecule type" value="Genomic_DNA"/>
</dbReference>
<sequence>MGRWKAWLCFEQTFHFSAKRILLKLTSNLRPKARGNNQGLMNLYKDMESCGGYTDIQVMWEIIHSSSPPNGYCARRKRTYWKFCFRPT</sequence>
<dbReference type="PANTHER" id="PTHR33181:SF15">
    <property type="entry name" value="PROTEIN FAR1-RELATED SEQUENCE"/>
    <property type="match status" value="1"/>
</dbReference>
<gene>
    <name evidence="1" type="ORF">MANES_09G110500v8</name>
</gene>